<accession>A0A066YWP5</accession>
<name>A0A066YWP5_9ACTN</name>
<dbReference type="PATRIC" id="fig|1348663.4.peg.4041"/>
<feature type="region of interest" description="Disordered" evidence="2">
    <location>
        <begin position="195"/>
        <end position="232"/>
    </location>
</feature>
<dbReference type="EMBL" id="JNBY01000093">
    <property type="protein sequence ID" value="KDN84399.1"/>
    <property type="molecule type" value="Genomic_DNA"/>
</dbReference>
<gene>
    <name evidence="3" type="ORF">KCH_41900</name>
</gene>
<sequence>MPTGPAPARAQFEAIYRDHSRQITLYIAAHLHRTDRHLAEDLTSETFLRLWRSLVGGLVVERPRGILNAIASHVITDHFRLASSHEQPTDFAFGNHTEIPSAATDTPHLASLLADLEVAKERLAQAADDYRTMDRRHRIALLAVRNSTRPDSVRRTQLRAGRLGILRDAALNDFRVAGEQVALARAAWNDGAVSLHSDPDPLPQRNPGETFRKPPATVGRPKPVPPPAQQAA</sequence>
<feature type="compositionally biased region" description="Pro residues" evidence="2">
    <location>
        <begin position="222"/>
        <end position="232"/>
    </location>
</feature>
<dbReference type="GO" id="GO:0003700">
    <property type="term" value="F:DNA-binding transcription factor activity"/>
    <property type="evidence" value="ECO:0007669"/>
    <property type="project" value="InterPro"/>
</dbReference>
<evidence type="ECO:0000313" key="3">
    <source>
        <dbReference type="EMBL" id="KDN84399.1"/>
    </source>
</evidence>
<evidence type="ECO:0000256" key="2">
    <source>
        <dbReference type="SAM" id="MobiDB-lite"/>
    </source>
</evidence>
<reference evidence="3 4" key="1">
    <citation type="submission" date="2014-05" db="EMBL/GenBank/DDBJ databases">
        <title>Draft Genome Sequence of Kitasatospora cheerisanensis KCTC 2395.</title>
        <authorList>
            <person name="Nam D.H."/>
        </authorList>
    </citation>
    <scope>NUCLEOTIDE SEQUENCE [LARGE SCALE GENOMIC DNA]</scope>
    <source>
        <strain evidence="3 4">KCTC 2395</strain>
    </source>
</reference>
<keyword evidence="4" id="KW-1185">Reference proteome</keyword>
<keyword evidence="1" id="KW-0175">Coiled coil</keyword>
<dbReference type="Gene3D" id="1.10.1740.10">
    <property type="match status" value="1"/>
</dbReference>
<protein>
    <submittedName>
        <fullName evidence="3">Uncharacterized protein</fullName>
    </submittedName>
</protein>
<evidence type="ECO:0000256" key="1">
    <source>
        <dbReference type="SAM" id="Coils"/>
    </source>
</evidence>
<proteinExistence type="predicted"/>
<dbReference type="GO" id="GO:0006352">
    <property type="term" value="P:DNA-templated transcription initiation"/>
    <property type="evidence" value="ECO:0007669"/>
    <property type="project" value="InterPro"/>
</dbReference>
<dbReference type="HOGENOM" id="CLU_1193548_0_0_11"/>
<dbReference type="Proteomes" id="UP000027178">
    <property type="component" value="Unassembled WGS sequence"/>
</dbReference>
<dbReference type="SUPFAM" id="SSF88946">
    <property type="entry name" value="Sigma2 domain of RNA polymerase sigma factors"/>
    <property type="match status" value="1"/>
</dbReference>
<evidence type="ECO:0000313" key="4">
    <source>
        <dbReference type="Proteomes" id="UP000027178"/>
    </source>
</evidence>
<feature type="coiled-coil region" evidence="1">
    <location>
        <begin position="109"/>
        <end position="136"/>
    </location>
</feature>
<comment type="caution">
    <text evidence="3">The sequence shown here is derived from an EMBL/GenBank/DDBJ whole genome shotgun (WGS) entry which is preliminary data.</text>
</comment>
<dbReference type="RefSeq" id="WP_035864734.1">
    <property type="nucleotide sequence ID" value="NZ_KK853997.1"/>
</dbReference>
<dbReference type="AlphaFoldDB" id="A0A066YWP5"/>
<organism evidence="3 4">
    <name type="scientific">Kitasatospora cheerisanensis KCTC 2395</name>
    <dbReference type="NCBI Taxonomy" id="1348663"/>
    <lineage>
        <taxon>Bacteria</taxon>
        <taxon>Bacillati</taxon>
        <taxon>Actinomycetota</taxon>
        <taxon>Actinomycetes</taxon>
        <taxon>Kitasatosporales</taxon>
        <taxon>Streptomycetaceae</taxon>
        <taxon>Kitasatospora</taxon>
    </lineage>
</organism>
<dbReference type="InterPro" id="IPR013325">
    <property type="entry name" value="RNA_pol_sigma_r2"/>
</dbReference>